<dbReference type="Gramene" id="Psat05G0093600-T1">
    <property type="protein sequence ID" value="KAI5403559.1"/>
    <property type="gene ID" value="KIW84_050936"/>
</dbReference>
<dbReference type="GO" id="GO:0006355">
    <property type="term" value="P:regulation of DNA-templated transcription"/>
    <property type="evidence" value="ECO:0007669"/>
    <property type="project" value="TreeGrafter"/>
</dbReference>
<dbReference type="InterPro" id="IPR035247">
    <property type="entry name" value="PRMT5_TIM"/>
</dbReference>
<dbReference type="FunFam" id="3.20.20.150:FF:000016">
    <property type="entry name" value="Protein arginine N-methyltransferase"/>
    <property type="match status" value="1"/>
</dbReference>
<feature type="domain" description="PRMT5 oligomerisation" evidence="12">
    <location>
        <begin position="525"/>
        <end position="692"/>
    </location>
</feature>
<dbReference type="FunFam" id="2.70.160.11:FF:000003">
    <property type="entry name" value="Protein arginine N-methyltransferase 5"/>
    <property type="match status" value="1"/>
</dbReference>
<feature type="active site" description="Proton donor/acceptor" evidence="7">
    <location>
        <position position="493"/>
    </location>
</feature>
<keyword evidence="3 6" id="KW-0489">Methyltransferase</keyword>
<protein>
    <recommendedName>
        <fullName evidence="6">Protein arginine N-methyltransferase</fullName>
    </recommendedName>
</protein>
<evidence type="ECO:0000259" key="12">
    <source>
        <dbReference type="Pfam" id="PF17286"/>
    </source>
</evidence>
<dbReference type="InterPro" id="IPR025799">
    <property type="entry name" value="Arg_MeTrfase"/>
</dbReference>
<evidence type="ECO:0000256" key="8">
    <source>
        <dbReference type="PIRSR" id="PIRSR015894-2"/>
    </source>
</evidence>
<feature type="binding site" evidence="8">
    <location>
        <begin position="390"/>
        <end position="391"/>
    </location>
    <ligand>
        <name>S-adenosyl-L-methionine</name>
        <dbReference type="ChEBI" id="CHEBI:59789"/>
    </ligand>
</feature>
<evidence type="ECO:0000256" key="6">
    <source>
        <dbReference type="PIRNR" id="PIRNR015894"/>
    </source>
</evidence>
<evidence type="ECO:0000313" key="13">
    <source>
        <dbReference type="EMBL" id="KAI5403559.1"/>
    </source>
</evidence>
<dbReference type="GO" id="GO:0032259">
    <property type="term" value="P:methylation"/>
    <property type="evidence" value="ECO:0007669"/>
    <property type="project" value="UniProtKB-KW"/>
</dbReference>
<reference evidence="13 14" key="1">
    <citation type="journal article" date="2022" name="Nat. Genet.">
        <title>Improved pea reference genome and pan-genome highlight genomic features and evolutionary characteristics.</title>
        <authorList>
            <person name="Yang T."/>
            <person name="Liu R."/>
            <person name="Luo Y."/>
            <person name="Hu S."/>
            <person name="Wang D."/>
            <person name="Wang C."/>
            <person name="Pandey M.K."/>
            <person name="Ge S."/>
            <person name="Xu Q."/>
            <person name="Li N."/>
            <person name="Li G."/>
            <person name="Huang Y."/>
            <person name="Saxena R.K."/>
            <person name="Ji Y."/>
            <person name="Li M."/>
            <person name="Yan X."/>
            <person name="He Y."/>
            <person name="Liu Y."/>
            <person name="Wang X."/>
            <person name="Xiang C."/>
            <person name="Varshney R.K."/>
            <person name="Ding H."/>
            <person name="Gao S."/>
            <person name="Zong X."/>
        </authorList>
    </citation>
    <scope>NUCLEOTIDE SEQUENCE [LARGE SCALE GENOMIC DNA]</scope>
    <source>
        <strain evidence="13 14">cv. Zhongwan 6</strain>
    </source>
</reference>
<feature type="non-terminal residue" evidence="13">
    <location>
        <position position="1"/>
    </location>
</feature>
<feature type="active site" description="Proton donor/acceptor" evidence="7">
    <location>
        <position position="502"/>
    </location>
</feature>
<sequence length="694" mass="77459">TLTHFSISLTSPSTTLHQSLRAHYKYQLAPLTLSFSSIDVRITVEAKMPLGDRGGDKSEARFCGVETEFSDDIPEVITFNLSTGKFDFVVAPLTDPSYRPSLVPKNSFGSAAPPFAGSDLVLSPSQWSSHVVGKISSWIDLDSEDETVRIDSETTLRQELAWASHLSLQACLLPAPKGSTCANYARCVNQILQDLSNMQLWLRIPLVLHDDDVTSTDSNSATLVDSWETWNSFRLLCEHHSQLSVALDILSTLPSANSLGRWFGESVRAAIVNTDSFLTNGRGYPCLSKRHQMLITRFFNYNIQIIISGNSGHAKASVGVVDSRSGADSQRHPLRPYLEYVGHLYQKLDPLPEQERFELGYRDYLQSPLQPLMDNLEARTYETFEKDAMKYIQYQRAVSKAMLDMIPDNEASVKTLVLMVVGAGRGPLVRASLQASEETGRKLKVYAVEKNPNAVVTLHALVRLEGWEDTVTIVSCDMRYWNAPEKADILVSELLGSFGDNELSPECLDGAQRFLKPGGISIPSSYTSFIQPVTASKLYNDVKAHKDISHFETAYVVKIHNAARLAPCQSVFTFTHPKPADDRESNERYKKLHFTLPNDTGSAMVHGFAGYFDATLYKDVHLGIEPLTATPNMFSWFSIFFPLRTPICVKPGSKLEVDFWRCCGPKKVWYEWCVTSPSPSPIHNSNGRSYWVGL</sequence>
<dbReference type="Pfam" id="PF17286">
    <property type="entry name" value="PRMT5_C"/>
    <property type="match status" value="1"/>
</dbReference>
<dbReference type="InterPro" id="IPR035075">
    <property type="entry name" value="PRMT5"/>
</dbReference>
<dbReference type="Pfam" id="PF17285">
    <property type="entry name" value="PRMT5_TIM"/>
    <property type="match status" value="1"/>
</dbReference>
<evidence type="ECO:0000256" key="7">
    <source>
        <dbReference type="PIRSR" id="PIRSR015894-1"/>
    </source>
</evidence>
<evidence type="ECO:0000256" key="3">
    <source>
        <dbReference type="ARBA" id="ARBA00022603"/>
    </source>
</evidence>
<dbReference type="FunFam" id="3.40.50.150:FF:000029">
    <property type="entry name" value="Protein arginine N-methyltransferase 5"/>
    <property type="match status" value="1"/>
</dbReference>
<dbReference type="InterPro" id="IPR029063">
    <property type="entry name" value="SAM-dependent_MTases_sf"/>
</dbReference>
<dbReference type="PANTHER" id="PTHR10738:SF0">
    <property type="entry name" value="PROTEIN ARGININE N-METHYLTRANSFERASE 5"/>
    <property type="match status" value="1"/>
</dbReference>
<dbReference type="PROSITE" id="PS51678">
    <property type="entry name" value="SAM_MT_PRMT"/>
    <property type="match status" value="1"/>
</dbReference>
<keyword evidence="4 6" id="KW-0808">Transferase</keyword>
<evidence type="ECO:0000256" key="5">
    <source>
        <dbReference type="ARBA" id="ARBA00022691"/>
    </source>
</evidence>
<evidence type="ECO:0000259" key="11">
    <source>
        <dbReference type="Pfam" id="PF17285"/>
    </source>
</evidence>
<keyword evidence="2" id="KW-0963">Cytoplasm</keyword>
<dbReference type="AlphaFoldDB" id="A0A9D4WIR2"/>
<accession>A0A9D4WIR2</accession>
<dbReference type="Proteomes" id="UP001058974">
    <property type="component" value="Chromosome 5"/>
</dbReference>
<dbReference type="Gene3D" id="2.70.160.11">
    <property type="entry name" value="Hnrnp arginine n-methyltransferase1"/>
    <property type="match status" value="1"/>
</dbReference>
<dbReference type="PANTHER" id="PTHR10738">
    <property type="entry name" value="PROTEIN ARGININE N-METHYLTRANSFERASE 5"/>
    <property type="match status" value="1"/>
</dbReference>
<keyword evidence="14" id="KW-1185">Reference proteome</keyword>
<evidence type="ECO:0000259" key="10">
    <source>
        <dbReference type="Pfam" id="PF05185"/>
    </source>
</evidence>
<proteinExistence type="inferred from homology"/>
<evidence type="ECO:0000256" key="1">
    <source>
        <dbReference type="ARBA" id="ARBA00004496"/>
    </source>
</evidence>
<dbReference type="GO" id="GO:0005829">
    <property type="term" value="C:cytosol"/>
    <property type="evidence" value="ECO:0007669"/>
    <property type="project" value="TreeGrafter"/>
</dbReference>
<name>A0A9D4WIR2_PEA</name>
<dbReference type="Pfam" id="PF05185">
    <property type="entry name" value="PRMT5"/>
    <property type="match status" value="1"/>
</dbReference>
<feature type="binding site" evidence="8">
    <location>
        <position position="449"/>
    </location>
    <ligand>
        <name>S-adenosyl-L-methionine</name>
        <dbReference type="ChEBI" id="CHEBI:59789"/>
    </ligand>
</feature>
<dbReference type="Gene3D" id="3.40.50.150">
    <property type="entry name" value="Vaccinia Virus protein VP39"/>
    <property type="match status" value="1"/>
</dbReference>
<dbReference type="PIRSF" id="PIRSF015894">
    <property type="entry name" value="Skb1_MeTrfase"/>
    <property type="match status" value="1"/>
</dbReference>
<comment type="subcellular location">
    <subcellularLocation>
        <location evidence="1">Cytoplasm</location>
    </subcellularLocation>
</comment>
<feature type="binding site" evidence="8">
    <location>
        <position position="381"/>
    </location>
    <ligand>
        <name>S-adenosyl-L-methionine</name>
        <dbReference type="ChEBI" id="CHEBI:59789"/>
    </ligand>
</feature>
<organism evidence="13 14">
    <name type="scientific">Pisum sativum</name>
    <name type="common">Garden pea</name>
    <name type="synonym">Lathyrus oleraceus</name>
    <dbReference type="NCBI Taxonomy" id="3888"/>
    <lineage>
        <taxon>Eukaryota</taxon>
        <taxon>Viridiplantae</taxon>
        <taxon>Streptophyta</taxon>
        <taxon>Embryophyta</taxon>
        <taxon>Tracheophyta</taxon>
        <taxon>Spermatophyta</taxon>
        <taxon>Magnoliopsida</taxon>
        <taxon>eudicotyledons</taxon>
        <taxon>Gunneridae</taxon>
        <taxon>Pentapetalae</taxon>
        <taxon>rosids</taxon>
        <taxon>fabids</taxon>
        <taxon>Fabales</taxon>
        <taxon>Fabaceae</taxon>
        <taxon>Papilionoideae</taxon>
        <taxon>50 kb inversion clade</taxon>
        <taxon>NPAAA clade</taxon>
        <taxon>Hologalegina</taxon>
        <taxon>IRL clade</taxon>
        <taxon>Fabeae</taxon>
        <taxon>Lathyrus</taxon>
    </lineage>
</organism>
<gene>
    <name evidence="13" type="ORF">KIW84_050936</name>
</gene>
<feature type="site" description="Critical for specifying symmetric addition of methyl groups" evidence="9">
    <location>
        <position position="384"/>
    </location>
</feature>
<evidence type="ECO:0000256" key="4">
    <source>
        <dbReference type="ARBA" id="ARBA00022679"/>
    </source>
</evidence>
<evidence type="ECO:0000256" key="9">
    <source>
        <dbReference type="PIRSR" id="PIRSR015894-3"/>
    </source>
</evidence>
<dbReference type="GO" id="GO:0005634">
    <property type="term" value="C:nucleus"/>
    <property type="evidence" value="ECO:0007669"/>
    <property type="project" value="TreeGrafter"/>
</dbReference>
<dbReference type="EMBL" id="JAMSHJ010000005">
    <property type="protein sequence ID" value="KAI5403559.1"/>
    <property type="molecule type" value="Genomic_DNA"/>
</dbReference>
<dbReference type="InterPro" id="IPR035248">
    <property type="entry name" value="PRMT5_C"/>
</dbReference>
<evidence type="ECO:0000313" key="14">
    <source>
        <dbReference type="Proteomes" id="UP001058974"/>
    </source>
</evidence>
<dbReference type="InterPro" id="IPR007857">
    <property type="entry name" value="Arg_MeTrfase_PRMT5"/>
</dbReference>
<comment type="similarity">
    <text evidence="6">Belongs to the class I-like SAM-binding methyltransferase superfamily.</text>
</comment>
<keyword evidence="5 6" id="KW-0949">S-adenosyl-L-methionine</keyword>
<feature type="domain" description="PRMT5 TIM barrel" evidence="11">
    <location>
        <begin position="85"/>
        <end position="347"/>
    </location>
</feature>
<dbReference type="Gene3D" id="3.20.20.150">
    <property type="entry name" value="Divalent-metal-dependent TIM barrel enzymes"/>
    <property type="match status" value="1"/>
</dbReference>
<feature type="domain" description="PRMT5 arginine-N-methyltransferase" evidence="10">
    <location>
        <begin position="353"/>
        <end position="522"/>
    </location>
</feature>
<comment type="caution">
    <text evidence="13">The sequence shown here is derived from an EMBL/GenBank/DDBJ whole genome shotgun (WGS) entry which is preliminary data.</text>
</comment>
<dbReference type="GO" id="GO:0016274">
    <property type="term" value="F:protein-arginine N-methyltransferase activity"/>
    <property type="evidence" value="ECO:0007669"/>
    <property type="project" value="InterPro"/>
</dbReference>
<evidence type="ECO:0000256" key="2">
    <source>
        <dbReference type="ARBA" id="ARBA00022490"/>
    </source>
</evidence>
<dbReference type="SUPFAM" id="SSF53335">
    <property type="entry name" value="S-adenosyl-L-methionine-dependent methyltransferases"/>
    <property type="match status" value="1"/>
</dbReference>
<feature type="binding site" evidence="8">
    <location>
        <begin position="477"/>
        <end position="478"/>
    </location>
    <ligand>
        <name>S-adenosyl-L-methionine</name>
        <dbReference type="ChEBI" id="CHEBI:59789"/>
    </ligand>
</feature>